<proteinExistence type="predicted"/>
<keyword evidence="1" id="KW-0472">Membrane</keyword>
<keyword evidence="3" id="KW-1185">Reference proteome</keyword>
<name>A0A9W6DAB2_9CLOT</name>
<evidence type="ECO:0000313" key="2">
    <source>
        <dbReference type="EMBL" id="GKU25185.1"/>
    </source>
</evidence>
<feature type="transmembrane region" description="Helical" evidence="1">
    <location>
        <begin position="22"/>
        <end position="42"/>
    </location>
</feature>
<evidence type="ECO:0000256" key="1">
    <source>
        <dbReference type="SAM" id="Phobius"/>
    </source>
</evidence>
<evidence type="ECO:0000313" key="3">
    <source>
        <dbReference type="Proteomes" id="UP001057868"/>
    </source>
</evidence>
<accession>A0A9W6DAB2</accession>
<dbReference type="AlphaFoldDB" id="A0A9W6DAB2"/>
<gene>
    <name evidence="2" type="ORF">CFOLD11_20110</name>
</gene>
<sequence length="55" mass="6333">MNYLKGSQYDIFSKPQYQLANFVNFAISFPYMASFIIGKVILSFRKYKGLVNGTI</sequence>
<organism evidence="2 3">
    <name type="scientific">Clostridium folliculivorans</name>
    <dbReference type="NCBI Taxonomy" id="2886038"/>
    <lineage>
        <taxon>Bacteria</taxon>
        <taxon>Bacillati</taxon>
        <taxon>Bacillota</taxon>
        <taxon>Clostridia</taxon>
        <taxon>Eubacteriales</taxon>
        <taxon>Clostridiaceae</taxon>
        <taxon>Clostridium</taxon>
    </lineage>
</organism>
<dbReference type="Proteomes" id="UP001057868">
    <property type="component" value="Unassembled WGS sequence"/>
</dbReference>
<dbReference type="EMBL" id="BQXY01000002">
    <property type="protein sequence ID" value="GKU25185.1"/>
    <property type="molecule type" value="Genomic_DNA"/>
</dbReference>
<protein>
    <submittedName>
        <fullName evidence="2">Uncharacterized protein</fullName>
    </submittedName>
</protein>
<keyword evidence="1" id="KW-1133">Transmembrane helix</keyword>
<keyword evidence="1" id="KW-0812">Transmembrane</keyword>
<reference evidence="2" key="1">
    <citation type="journal article" date="2023" name="Int. J. Syst. Evol. Microbiol.">
        <title>&lt;i&gt;Clostridium folliculivorans&lt;/i&gt; sp. nov., isolated from soil samples of an organic paddy in Japan.</title>
        <authorList>
            <person name="Tazawa J."/>
            <person name="Kobayashi H."/>
            <person name="Tanizawa Y."/>
            <person name="Uchino A."/>
            <person name="Tanaka F."/>
            <person name="Urashima Y."/>
            <person name="Miura S."/>
            <person name="Sakamoto M."/>
            <person name="Ohkuma M."/>
            <person name="Tohno M."/>
        </authorList>
    </citation>
    <scope>NUCLEOTIDE SEQUENCE</scope>
    <source>
        <strain evidence="2">D1-1</strain>
    </source>
</reference>
<comment type="caution">
    <text evidence="2">The sequence shown here is derived from an EMBL/GenBank/DDBJ whole genome shotgun (WGS) entry which is preliminary data.</text>
</comment>